<dbReference type="Proteomes" id="UP000075714">
    <property type="component" value="Unassembled WGS sequence"/>
</dbReference>
<organism evidence="1 2">
    <name type="scientific">Gonium pectorale</name>
    <name type="common">Green alga</name>
    <dbReference type="NCBI Taxonomy" id="33097"/>
    <lineage>
        <taxon>Eukaryota</taxon>
        <taxon>Viridiplantae</taxon>
        <taxon>Chlorophyta</taxon>
        <taxon>core chlorophytes</taxon>
        <taxon>Chlorophyceae</taxon>
        <taxon>CS clade</taxon>
        <taxon>Chlamydomonadales</taxon>
        <taxon>Volvocaceae</taxon>
        <taxon>Gonium</taxon>
    </lineage>
</organism>
<keyword evidence="2" id="KW-1185">Reference proteome</keyword>
<name>A0A150FUQ9_GONPE</name>
<evidence type="ECO:0000313" key="1">
    <source>
        <dbReference type="EMBL" id="KXZ41342.1"/>
    </source>
</evidence>
<gene>
    <name evidence="1" type="ORF">GPECTOR_531g531</name>
</gene>
<reference evidence="2" key="1">
    <citation type="journal article" date="2016" name="Nat. Commun.">
        <title>The Gonium pectorale genome demonstrates co-option of cell cycle regulation during the evolution of multicellularity.</title>
        <authorList>
            <person name="Hanschen E.R."/>
            <person name="Marriage T.N."/>
            <person name="Ferris P.J."/>
            <person name="Hamaji T."/>
            <person name="Toyoda A."/>
            <person name="Fujiyama A."/>
            <person name="Neme R."/>
            <person name="Noguchi H."/>
            <person name="Minakuchi Y."/>
            <person name="Suzuki M."/>
            <person name="Kawai-Toyooka H."/>
            <person name="Smith D.R."/>
            <person name="Sparks H."/>
            <person name="Anderson J."/>
            <person name="Bakaric R."/>
            <person name="Luria V."/>
            <person name="Karger A."/>
            <person name="Kirschner M.W."/>
            <person name="Durand P.M."/>
            <person name="Michod R.E."/>
            <person name="Nozaki H."/>
            <person name="Olson B.J."/>
        </authorList>
    </citation>
    <scope>NUCLEOTIDE SEQUENCE [LARGE SCALE GENOMIC DNA]</scope>
    <source>
        <strain evidence="2">NIES-2863</strain>
    </source>
</reference>
<dbReference type="AlphaFoldDB" id="A0A150FUQ9"/>
<protein>
    <submittedName>
        <fullName evidence="1">Uncharacterized protein</fullName>
    </submittedName>
</protein>
<dbReference type="EMBL" id="LSYV01000528">
    <property type="protein sequence ID" value="KXZ41342.1"/>
    <property type="molecule type" value="Genomic_DNA"/>
</dbReference>
<comment type="caution">
    <text evidence="1">The sequence shown here is derived from an EMBL/GenBank/DDBJ whole genome shotgun (WGS) entry which is preliminary data.</text>
</comment>
<sequence length="227" mass="25322">MSSRKEQVLLGTFSQSIDFQYTLNLNGAKVSDAEAVARTALKRICPEAEDAELISIKAVKKGARPMLLDVDVSAPMDSGYVLQFESPVDLITQRKEDLEFKKFHLELQLLGFGSRVNSRIISKKHRESSPATQGMRAFISNKGNREKVQAFMGAVGCHEFTPEDYANTSDKDCTDRNNMMHANSDDSLESEAKRLVAMGAVRLLKNELTIPCMYAEHFSAVKEHLFA</sequence>
<evidence type="ECO:0000313" key="2">
    <source>
        <dbReference type="Proteomes" id="UP000075714"/>
    </source>
</evidence>
<proteinExistence type="predicted"/>
<accession>A0A150FUQ9</accession>